<dbReference type="CDD" id="cd22268">
    <property type="entry name" value="DPBB_RlpA-like"/>
    <property type="match status" value="1"/>
</dbReference>
<dbReference type="GO" id="GO:0005886">
    <property type="term" value="C:plasma membrane"/>
    <property type="evidence" value="ECO:0007669"/>
    <property type="project" value="UniProtKB-SubCell"/>
</dbReference>
<dbReference type="GO" id="GO:0071555">
    <property type="term" value="P:cell wall organization"/>
    <property type="evidence" value="ECO:0007669"/>
    <property type="project" value="UniProtKB-KW"/>
</dbReference>
<accession>A0A1H8VCI1</accession>
<name>A0A1H8VCI1_9GAMM</name>
<comment type="function">
    <text evidence="4">Lytic transglycosylase with a strong preference for naked glycan strands that lack stem peptides.</text>
</comment>
<evidence type="ECO:0000256" key="7">
    <source>
        <dbReference type="SAM" id="SignalP"/>
    </source>
</evidence>
<dbReference type="HAMAP" id="MF_02071">
    <property type="entry name" value="RlpA"/>
    <property type="match status" value="1"/>
</dbReference>
<dbReference type="InterPro" id="IPR009009">
    <property type="entry name" value="RlpA-like_DPBB"/>
</dbReference>
<dbReference type="PROSITE" id="PS51257">
    <property type="entry name" value="PROKAR_LIPOPROTEIN"/>
    <property type="match status" value="1"/>
</dbReference>
<evidence type="ECO:0000256" key="6">
    <source>
        <dbReference type="SAM" id="MobiDB-lite"/>
    </source>
</evidence>
<dbReference type="NCBIfam" id="TIGR00413">
    <property type="entry name" value="rlpA"/>
    <property type="match status" value="1"/>
</dbReference>
<evidence type="ECO:0000313" key="9">
    <source>
        <dbReference type="EMBL" id="SEP13172.1"/>
    </source>
</evidence>
<dbReference type="PROSITE" id="PS51724">
    <property type="entry name" value="SPOR"/>
    <property type="match status" value="1"/>
</dbReference>
<organism evidence="9 10">
    <name type="scientific">Aquisalimonas asiatica</name>
    <dbReference type="NCBI Taxonomy" id="406100"/>
    <lineage>
        <taxon>Bacteria</taxon>
        <taxon>Pseudomonadati</taxon>
        <taxon>Pseudomonadota</taxon>
        <taxon>Gammaproteobacteria</taxon>
        <taxon>Chromatiales</taxon>
        <taxon>Ectothiorhodospiraceae</taxon>
        <taxon>Aquisalimonas</taxon>
    </lineage>
</organism>
<reference evidence="9 10" key="1">
    <citation type="submission" date="2016-10" db="EMBL/GenBank/DDBJ databases">
        <authorList>
            <person name="de Groot N.N."/>
        </authorList>
    </citation>
    <scope>NUCLEOTIDE SEQUENCE [LARGE SCALE GENOMIC DNA]</scope>
    <source>
        <strain evidence="9 10">CGMCC 1.6291</strain>
    </source>
</reference>
<dbReference type="InterPro" id="IPR007730">
    <property type="entry name" value="SPOR-like_dom"/>
</dbReference>
<dbReference type="RefSeq" id="WP_091645928.1">
    <property type="nucleotide sequence ID" value="NZ_FOEG01000011.1"/>
</dbReference>
<evidence type="ECO:0000256" key="2">
    <source>
        <dbReference type="ARBA" id="ARBA00023239"/>
    </source>
</evidence>
<gene>
    <name evidence="4" type="primary">rlpA</name>
    <name evidence="9" type="ORF">SAMN04488052_11169</name>
</gene>
<dbReference type="Pfam" id="PF05036">
    <property type="entry name" value="SPOR"/>
    <property type="match status" value="1"/>
</dbReference>
<dbReference type="InterPro" id="IPR034718">
    <property type="entry name" value="RlpA"/>
</dbReference>
<feature type="signal peptide" evidence="7">
    <location>
        <begin position="1"/>
        <end position="20"/>
    </location>
</feature>
<dbReference type="InterPro" id="IPR036680">
    <property type="entry name" value="SPOR-like_sf"/>
</dbReference>
<keyword evidence="4 9" id="KW-0449">Lipoprotein</keyword>
<dbReference type="InterPro" id="IPR036908">
    <property type="entry name" value="RlpA-like_sf"/>
</dbReference>
<dbReference type="PANTHER" id="PTHR34183:SF1">
    <property type="entry name" value="ENDOLYTIC PEPTIDOGLYCAN TRANSGLYCOSYLASE RLPA"/>
    <property type="match status" value="1"/>
</dbReference>
<dbReference type="PANTHER" id="PTHR34183">
    <property type="entry name" value="ENDOLYTIC PEPTIDOGLYCAN TRANSGLYCOSYLASE RLPA"/>
    <property type="match status" value="1"/>
</dbReference>
<dbReference type="GO" id="GO:0008932">
    <property type="term" value="F:lytic endotransglycosylase activity"/>
    <property type="evidence" value="ECO:0007669"/>
    <property type="project" value="UniProtKB-UniRule"/>
</dbReference>
<comment type="subcellular location">
    <subcellularLocation>
        <location evidence="4">Cell membrane</location>
        <topology evidence="4">Lipid-anchor</topology>
    </subcellularLocation>
</comment>
<dbReference type="GO" id="GO:0009279">
    <property type="term" value="C:cell outer membrane"/>
    <property type="evidence" value="ECO:0007669"/>
    <property type="project" value="TreeGrafter"/>
</dbReference>
<keyword evidence="1 7" id="KW-0732">Signal</keyword>
<dbReference type="EC" id="4.2.2.-" evidence="4"/>
<dbReference type="GO" id="GO:0042834">
    <property type="term" value="F:peptidoglycan binding"/>
    <property type="evidence" value="ECO:0007669"/>
    <property type="project" value="InterPro"/>
</dbReference>
<keyword evidence="10" id="KW-1185">Reference proteome</keyword>
<dbReference type="InterPro" id="IPR012997">
    <property type="entry name" value="RplA"/>
</dbReference>
<comment type="similarity">
    <text evidence="4 5">Belongs to the RlpA family.</text>
</comment>
<evidence type="ECO:0000256" key="5">
    <source>
        <dbReference type="RuleBase" id="RU003495"/>
    </source>
</evidence>
<dbReference type="Pfam" id="PF03330">
    <property type="entry name" value="DPBB_1"/>
    <property type="match status" value="1"/>
</dbReference>
<protein>
    <recommendedName>
        <fullName evidence="4">Endolytic peptidoglycan transglycosylase RlpA</fullName>
        <ecNumber evidence="4">4.2.2.-</ecNumber>
    </recommendedName>
</protein>
<keyword evidence="4" id="KW-1003">Cell membrane</keyword>
<dbReference type="AlphaFoldDB" id="A0A1H8VCI1"/>
<dbReference type="SUPFAM" id="SSF50685">
    <property type="entry name" value="Barwin-like endoglucanases"/>
    <property type="match status" value="1"/>
</dbReference>
<dbReference type="FunFam" id="2.40.40.10:FF:000003">
    <property type="entry name" value="Endolytic peptidoglycan transglycosylase RlpA"/>
    <property type="match status" value="1"/>
</dbReference>
<dbReference type="GO" id="GO:0000270">
    <property type="term" value="P:peptidoglycan metabolic process"/>
    <property type="evidence" value="ECO:0007669"/>
    <property type="project" value="UniProtKB-UniRule"/>
</dbReference>
<dbReference type="OrthoDB" id="9779128at2"/>
<evidence type="ECO:0000313" key="10">
    <source>
        <dbReference type="Proteomes" id="UP000199657"/>
    </source>
</evidence>
<proteinExistence type="inferred from homology"/>
<feature type="region of interest" description="Disordered" evidence="6">
    <location>
        <begin position="172"/>
        <end position="234"/>
    </location>
</feature>
<keyword evidence="4" id="KW-0472">Membrane</keyword>
<dbReference type="Proteomes" id="UP000199657">
    <property type="component" value="Unassembled WGS sequence"/>
</dbReference>
<keyword evidence="4" id="KW-0564">Palmitate</keyword>
<keyword evidence="3 4" id="KW-0961">Cell wall biogenesis/degradation</keyword>
<evidence type="ECO:0000256" key="3">
    <source>
        <dbReference type="ARBA" id="ARBA00023316"/>
    </source>
</evidence>
<keyword evidence="2 4" id="KW-0456">Lyase</keyword>
<dbReference type="Gene3D" id="3.30.70.1070">
    <property type="entry name" value="Sporulation related repeat"/>
    <property type="match status" value="1"/>
</dbReference>
<evidence type="ECO:0000259" key="8">
    <source>
        <dbReference type="PROSITE" id="PS51724"/>
    </source>
</evidence>
<feature type="domain" description="SPOR" evidence="8">
    <location>
        <begin position="235"/>
        <end position="311"/>
    </location>
</feature>
<dbReference type="EMBL" id="FOEG01000011">
    <property type="protein sequence ID" value="SEP13172.1"/>
    <property type="molecule type" value="Genomic_DNA"/>
</dbReference>
<dbReference type="SUPFAM" id="SSF110997">
    <property type="entry name" value="Sporulation related repeat"/>
    <property type="match status" value="1"/>
</dbReference>
<feature type="region of interest" description="Disordered" evidence="6">
    <location>
        <begin position="21"/>
        <end position="57"/>
    </location>
</feature>
<evidence type="ECO:0000256" key="1">
    <source>
        <dbReference type="ARBA" id="ARBA00022729"/>
    </source>
</evidence>
<dbReference type="STRING" id="406100.SAMN04488052_11169"/>
<sequence>MPRLLVIAALGLFLTACATAPRDEPDDDADYGPDTPPDLSGLEEPEPQDEPLSRYGNPATYEVFGKQYQVMTSEDARGFTEEGVASWYGKKFHGRRTSSGEPYDMYTLTAAHTQLPLPTYVRVTNQNNGKSVIVRVNDRGPFADNRIIDLSYAAADRIDMVDDGTAPVRIETLSNTFDPDNPPATAEDDGGDQQQAESEPPEPSSESVVTASTRNVPDRPTAEDDDPESGAQANGATDAGYLLQVGAFSERGNAEALKERLTADGISPVAVSESGGVHRVRVGPMNSREALDDTANALENAGFGDSHVITD</sequence>
<feature type="chain" id="PRO_5011803487" description="Endolytic peptidoglycan transglycosylase RlpA" evidence="7">
    <location>
        <begin position="21"/>
        <end position="311"/>
    </location>
</feature>
<dbReference type="Gene3D" id="2.40.40.10">
    <property type="entry name" value="RlpA-like domain"/>
    <property type="match status" value="1"/>
</dbReference>
<evidence type="ECO:0000256" key="4">
    <source>
        <dbReference type="HAMAP-Rule" id="MF_02071"/>
    </source>
</evidence>